<protein>
    <recommendedName>
        <fullName evidence="4">Cell surface protein</fullName>
    </recommendedName>
</protein>
<feature type="signal peptide" evidence="1">
    <location>
        <begin position="1"/>
        <end position="23"/>
    </location>
</feature>
<evidence type="ECO:0008006" key="4">
    <source>
        <dbReference type="Google" id="ProtNLM"/>
    </source>
</evidence>
<keyword evidence="3" id="KW-1185">Reference proteome</keyword>
<accession>A0ABS0AI25</accession>
<keyword evidence="1" id="KW-0732">Signal</keyword>
<dbReference type="PANTHER" id="PTHR35399:SF2">
    <property type="entry name" value="DUF839 DOMAIN-CONTAINING PROTEIN"/>
    <property type="match status" value="1"/>
</dbReference>
<gene>
    <name evidence="2" type="ORF">ISO4_02390</name>
</gene>
<name>A0ABS0AI25_9GAMM</name>
<dbReference type="InterPro" id="IPR008557">
    <property type="entry name" value="PhoX"/>
</dbReference>
<dbReference type="Proteomes" id="UP000644441">
    <property type="component" value="Unassembled WGS sequence"/>
</dbReference>
<feature type="chain" id="PRO_5046896448" description="Cell surface protein" evidence="1">
    <location>
        <begin position="24"/>
        <end position="589"/>
    </location>
</feature>
<dbReference type="PANTHER" id="PTHR35399">
    <property type="entry name" value="SLR8030 PROTEIN"/>
    <property type="match status" value="1"/>
</dbReference>
<evidence type="ECO:0000256" key="1">
    <source>
        <dbReference type="SAM" id="SignalP"/>
    </source>
</evidence>
<evidence type="ECO:0000313" key="2">
    <source>
        <dbReference type="EMBL" id="MBF5053788.1"/>
    </source>
</evidence>
<reference evidence="2 3" key="1">
    <citation type="submission" date="2012-09" db="EMBL/GenBank/DDBJ databases">
        <title>Genome Sequence of alkane-degrading Bacterium Alcanivorax venustensis ISO4.</title>
        <authorList>
            <person name="Lai Q."/>
            <person name="Shao Z."/>
        </authorList>
    </citation>
    <scope>NUCLEOTIDE SEQUENCE [LARGE SCALE GENOMIC DNA]</scope>
    <source>
        <strain evidence="2 3">ISO4</strain>
    </source>
</reference>
<dbReference type="Pfam" id="PF05787">
    <property type="entry name" value="PhoX"/>
    <property type="match status" value="1"/>
</dbReference>
<comment type="caution">
    <text evidence="2">The sequence shown here is derived from an EMBL/GenBank/DDBJ whole genome shotgun (WGS) entry which is preliminary data.</text>
</comment>
<proteinExistence type="predicted"/>
<evidence type="ECO:0000313" key="3">
    <source>
        <dbReference type="Proteomes" id="UP000644441"/>
    </source>
</evidence>
<sequence length="589" mass="63719">MYLRNDARFKLSALAIATSLALAACGGDSDSNDNIGGGDGGGDPQPQMERLTRIATLPLGSEATGLFLKDDGEVFTNIQHPSDANTVADEDGNVYNLATVGLIEDADVRKHFEAVSVPQTDEEKQTMRVALGRYNVLGQQGNDWAGAPQPSLGGIAVQDGTALIKVSNDPDFNGWIEVSENEGYLFTNWEDRPGGMSRLHLMRDQDGRWAVKDNDATMVDFSAVKGTWVNCFGTVSPWNTPLTSEELYFDHTIDWNAPDEGEVQDLADYLAGEINTDHTVTYPNPYDYGYIVEITDATGTPTPVKHFTLGRYSHENAVVMPDQKTVYMSDDGGGVILFKFVADTAGDLSSGTLYAARVVQDSPVMDAAQAGFHIGWVELASGSNDEIESWVDEYDGITTADYVDGENSYISDRQVHEWAESKLGEDLDSDGVVAANPFGDDRVAFLESRKAAVKLGATGEFNKMEGININMTRAKASVEGDGPQAYVYVAMSDITGKMTDTQGVIQLTNDDTRCGGVFRMPLEADYNVSYLEMVELGGPYDPTDAANTCSVDGLAGPDNVAIMEDGRVLIGEDTGNHENNMVWLLDPEA</sequence>
<dbReference type="RefSeq" id="WP_142947427.1">
    <property type="nucleotide sequence ID" value="NZ_ARXR01000022.1"/>
</dbReference>
<dbReference type="EMBL" id="ARXR01000022">
    <property type="protein sequence ID" value="MBF5053788.1"/>
    <property type="molecule type" value="Genomic_DNA"/>
</dbReference>
<dbReference type="PROSITE" id="PS51257">
    <property type="entry name" value="PROKAR_LIPOPROTEIN"/>
    <property type="match status" value="1"/>
</dbReference>
<organism evidence="2 3">
    <name type="scientific">Alloalcanivorax venustensis ISO4</name>
    <dbReference type="NCBI Taxonomy" id="1177184"/>
    <lineage>
        <taxon>Bacteria</taxon>
        <taxon>Pseudomonadati</taxon>
        <taxon>Pseudomonadota</taxon>
        <taxon>Gammaproteobacteria</taxon>
        <taxon>Oceanospirillales</taxon>
        <taxon>Alcanivoracaceae</taxon>
        <taxon>Alloalcanivorax</taxon>
    </lineage>
</organism>